<dbReference type="SUPFAM" id="SSF101790">
    <property type="entry name" value="Aminomethyltransferase beta-barrel domain"/>
    <property type="match status" value="1"/>
</dbReference>
<evidence type="ECO:0000313" key="8">
    <source>
        <dbReference type="EMBL" id="BBX35808.1"/>
    </source>
</evidence>
<dbReference type="AlphaFoldDB" id="A0AAI8TXF2"/>
<evidence type="ECO:0000256" key="2">
    <source>
        <dbReference type="ARBA" id="ARBA00023002"/>
    </source>
</evidence>
<evidence type="ECO:0000259" key="6">
    <source>
        <dbReference type="Pfam" id="PF08669"/>
    </source>
</evidence>
<dbReference type="InterPro" id="IPR036188">
    <property type="entry name" value="FAD/NAD-bd_sf"/>
</dbReference>
<dbReference type="PIRSF" id="PIRSF037980">
    <property type="entry name" value="SoxA"/>
    <property type="match status" value="1"/>
</dbReference>
<name>A0AAI8TXF2_MYCME</name>
<dbReference type="InterPro" id="IPR028896">
    <property type="entry name" value="GcvT/YgfZ/DmdA"/>
</dbReference>
<keyword evidence="3" id="KW-0547">Nucleotide-binding</keyword>
<evidence type="ECO:0000313" key="9">
    <source>
        <dbReference type="EMBL" id="BDY30690.1"/>
    </source>
</evidence>
<dbReference type="RefSeq" id="WP_036427979.1">
    <property type="nucleotide sequence ID" value="NZ_AP022567.1"/>
</dbReference>
<dbReference type="InterPro" id="IPR006222">
    <property type="entry name" value="GCVT_N"/>
</dbReference>
<dbReference type="GO" id="GO:0005737">
    <property type="term" value="C:cytoplasm"/>
    <property type="evidence" value="ECO:0007669"/>
    <property type="project" value="UniProtKB-SubCell"/>
</dbReference>
<reference evidence="8" key="2">
    <citation type="submission" date="2020-02" db="EMBL/GenBank/DDBJ databases">
        <authorList>
            <person name="Matsumoto Y."/>
            <person name="Motooka D."/>
            <person name="Nakamura S."/>
        </authorList>
    </citation>
    <scope>NUCLEOTIDE SEQUENCE</scope>
    <source>
        <strain evidence="8">JCM 12375</strain>
    </source>
</reference>
<protein>
    <recommendedName>
        <fullName evidence="3">Sarcosine oxidase subunit alpha</fullName>
        <ecNumber evidence="3">1.5.3.24</ecNumber>
    </recommendedName>
</protein>
<dbReference type="SUPFAM" id="SSF103025">
    <property type="entry name" value="Folate-binding domain"/>
    <property type="match status" value="1"/>
</dbReference>
<keyword evidence="3" id="KW-0520">NAD</keyword>
<reference evidence="9" key="3">
    <citation type="submission" date="2023-03" db="EMBL/GenBank/DDBJ databases">
        <title>Draft genome sequence of a Mycolicibacterium mageritense strain H4_3_1 isolated from a hybrid biological-inorganic system reactor.</title>
        <authorList>
            <person name="Feng X."/>
            <person name="Kazama D."/>
            <person name="Sato K."/>
            <person name="Kobayashi H."/>
        </authorList>
    </citation>
    <scope>NUCLEOTIDE SEQUENCE</scope>
    <source>
        <strain evidence="9">H4_3_1</strain>
    </source>
</reference>
<dbReference type="Proteomes" id="UP001241092">
    <property type="component" value="Chromosome"/>
</dbReference>
<dbReference type="EC" id="1.5.3.24" evidence="3"/>
<dbReference type="PANTHER" id="PTHR43757">
    <property type="entry name" value="AMINOMETHYLTRANSFERASE"/>
    <property type="match status" value="1"/>
</dbReference>
<evidence type="ECO:0000313" key="11">
    <source>
        <dbReference type="Proteomes" id="UP001241092"/>
    </source>
</evidence>
<reference evidence="8 10" key="1">
    <citation type="journal article" date="2019" name="Emerg. Microbes Infect.">
        <title>Comprehensive subspecies identification of 175 nontuberculous mycobacteria species based on 7547 genomic profiles.</title>
        <authorList>
            <person name="Matsumoto Y."/>
            <person name="Kinjo T."/>
            <person name="Motooka D."/>
            <person name="Nabeya D."/>
            <person name="Jung N."/>
            <person name="Uechi K."/>
            <person name="Horii T."/>
            <person name="Iida T."/>
            <person name="Fujita J."/>
            <person name="Nakamura S."/>
        </authorList>
    </citation>
    <scope>NUCLEOTIDE SEQUENCE [LARGE SCALE GENOMIC DNA]</scope>
    <source>
        <strain evidence="8 10">JCM 12375</strain>
    </source>
</reference>
<dbReference type="InterPro" id="IPR013977">
    <property type="entry name" value="GcvT_C"/>
</dbReference>
<evidence type="ECO:0000256" key="3">
    <source>
        <dbReference type="PIRNR" id="PIRNR037980"/>
    </source>
</evidence>
<gene>
    <name evidence="9" type="primary">soxA</name>
    <name evidence="9" type="ORF">hbim_04636</name>
    <name evidence="8" type="ORF">MMAGJ_50900</name>
</gene>
<dbReference type="Pfam" id="PF17806">
    <property type="entry name" value="SO_alpha_A3"/>
    <property type="match status" value="1"/>
</dbReference>
<proteinExistence type="inferred from homology"/>
<accession>A0AAI8TXF2</accession>
<dbReference type="InterPro" id="IPR029043">
    <property type="entry name" value="GcvT/YgfZ_C"/>
</dbReference>
<dbReference type="PRINTS" id="PR00368">
    <property type="entry name" value="FADPNR"/>
</dbReference>
<keyword evidence="3" id="KW-0963">Cytoplasm</keyword>
<organism evidence="9 11">
    <name type="scientific">Mycolicibacterium mageritense</name>
    <name type="common">Mycobacterium mageritense</name>
    <dbReference type="NCBI Taxonomy" id="53462"/>
    <lineage>
        <taxon>Bacteria</taxon>
        <taxon>Bacillati</taxon>
        <taxon>Actinomycetota</taxon>
        <taxon>Actinomycetes</taxon>
        <taxon>Mycobacteriales</taxon>
        <taxon>Mycobacteriaceae</taxon>
        <taxon>Mycolicibacterium</taxon>
    </lineage>
</organism>
<dbReference type="EMBL" id="AP027452">
    <property type="protein sequence ID" value="BDY30690.1"/>
    <property type="molecule type" value="Genomic_DNA"/>
</dbReference>
<dbReference type="Pfam" id="PF01571">
    <property type="entry name" value="GCV_T"/>
    <property type="match status" value="1"/>
</dbReference>
<dbReference type="Pfam" id="PF08669">
    <property type="entry name" value="GCV_T_C"/>
    <property type="match status" value="1"/>
</dbReference>
<evidence type="ECO:0000259" key="5">
    <source>
        <dbReference type="Pfam" id="PF07992"/>
    </source>
</evidence>
<keyword evidence="10" id="KW-1185">Reference proteome</keyword>
<dbReference type="GO" id="GO:0008115">
    <property type="term" value="F:sarcosine oxidase activity"/>
    <property type="evidence" value="ECO:0007669"/>
    <property type="project" value="UniProtKB-UniRule"/>
</dbReference>
<dbReference type="Gene3D" id="3.10.20.440">
    <property type="entry name" value="2Fe-2S iron-sulphur cluster binding domain, sarcosine oxidase, alpha subunit, N-terminal domain"/>
    <property type="match status" value="1"/>
</dbReference>
<dbReference type="PANTHER" id="PTHR43757:SF2">
    <property type="entry name" value="AMINOMETHYLTRANSFERASE, MITOCHONDRIAL"/>
    <property type="match status" value="1"/>
</dbReference>
<comment type="catalytic activity">
    <reaction evidence="3">
        <text>sarcosine + (6S)-5,6,7,8-tetrahydrofolate + O2 = (6R)-5,10-methylene-5,6,7,8-tetrahydrofolate + glycine + H2O2</text>
        <dbReference type="Rhea" id="RHEA:70455"/>
        <dbReference type="ChEBI" id="CHEBI:15379"/>
        <dbReference type="ChEBI" id="CHEBI:15636"/>
        <dbReference type="ChEBI" id="CHEBI:16240"/>
        <dbReference type="ChEBI" id="CHEBI:57305"/>
        <dbReference type="ChEBI" id="CHEBI:57433"/>
        <dbReference type="ChEBI" id="CHEBI:57453"/>
        <dbReference type="EC" id="1.5.3.24"/>
    </reaction>
</comment>
<dbReference type="Gene3D" id="3.30.1360.120">
    <property type="entry name" value="Probable tRNA modification gtpase trme, domain 1"/>
    <property type="match status" value="1"/>
</dbReference>
<dbReference type="Pfam" id="PF07992">
    <property type="entry name" value="Pyr_redox_2"/>
    <property type="match status" value="1"/>
</dbReference>
<dbReference type="InterPro" id="IPR041117">
    <property type="entry name" value="SoxA_A3"/>
</dbReference>
<feature type="domain" description="FAD/NAD(P)-binding" evidence="5">
    <location>
        <begin position="122"/>
        <end position="377"/>
    </location>
</feature>
<dbReference type="Proteomes" id="UP000465622">
    <property type="component" value="Chromosome"/>
</dbReference>
<evidence type="ECO:0000259" key="7">
    <source>
        <dbReference type="Pfam" id="PF17806"/>
    </source>
</evidence>
<dbReference type="GO" id="GO:0000166">
    <property type="term" value="F:nucleotide binding"/>
    <property type="evidence" value="ECO:0007669"/>
    <property type="project" value="UniProtKB-KW"/>
</dbReference>
<keyword evidence="2 3" id="KW-0560">Oxidoreductase</keyword>
<evidence type="ECO:0000256" key="1">
    <source>
        <dbReference type="ARBA" id="ARBA00008609"/>
    </source>
</evidence>
<dbReference type="InterPro" id="IPR023753">
    <property type="entry name" value="FAD/NAD-binding_dom"/>
</dbReference>
<dbReference type="Pfam" id="PF13510">
    <property type="entry name" value="Fer2_4"/>
    <property type="match status" value="1"/>
</dbReference>
<feature type="domain" description="Aminomethyltransferase C-terminal" evidence="6">
    <location>
        <begin position="853"/>
        <end position="942"/>
    </location>
</feature>
<comment type="subcellular location">
    <subcellularLocation>
        <location evidence="3">Cytoplasm</location>
    </subcellularLocation>
</comment>
<feature type="domain" description="GCVT N-terminal" evidence="4">
    <location>
        <begin position="562"/>
        <end position="833"/>
    </location>
</feature>
<dbReference type="GO" id="GO:0046653">
    <property type="term" value="P:tetrahydrofolate metabolic process"/>
    <property type="evidence" value="ECO:0007669"/>
    <property type="project" value="UniProtKB-UniRule"/>
</dbReference>
<sequence length="950" mass="100918">MNAPFRTAEGGRIDRNTVRTFTFNDRKLTGHAGDTLASALLANGIHQVTTSIKLGRPRGFTSAWAEDTGGLVQIEQPFPEPMLLATTVELFDGLVARGIPGQGRLAEVPDTAKYDATHVHADVLVAGAGPAGLAAALTAARAGARVVLIDEQSEAGGSLLGSTDTVDGKPALEWVADAVAELATFPEVLHLQRTTAFGHYDDGFVLALQRRTDHLGADAPAAVSRQRVWRIRARHVVVAAGAHERPVVFTDNDRPGIMLANGARTFLHRYGVLVGEQAVVFTTNDSAYAAAFDLHDAGTRINAIVDAREDVSRHLRDECAARDIPLRTGAVVSGTQGEARVSAAVVTGSGAAPDVVSCDVLLVSGGWNPAVHLFSQVRGKLRYDDALGAFVPGEALEGVSVAGSANGVFDLPNCLRDGRMAAERALAGLGVAAVSEPVAGEADPVLPSAAGLVLWRVADPDGAASQFVDVQRDATVADLVRAVGAGMRSMEHIKRYTTIGTAHDQGKTSGVVASGITSELLDVPMESLGVTTFRPPYTPVAFAALAGRSRGRLFDPERVTAVHDWHVAQGAVFEDVGQWKRPRYYPLPGEDMETAVLRECAAVRSGVGILDGSTLGKIDVQGADAGVFLDMLYTNMMSTLKVGMVRYGVMCGVDGMVIDDGTVMRLAPDRFQVFTTTGGAARILDWMEEWLQTEWPHLAVRLTSVTEQWHTFPVVGPRSRDVVGAVFPDVDVSNEAFPFMAWRDTTLDGVHVRIGRVSFSGELAYEVNVTGWHATAVWERLIAAGGPYGITPYGTETMHVLRAEKGYPIIGQDTDGTVTPQDLGMSWAVSKKKPDFVGKRSFTRSENLNPLRKQFVGLLPTDAQTVLPEGAQIIEAPADGVLPPPPVPMLGHVTSSYRSAELARPFALALVKGGHARLGDTLTAVVDGTLVPVEVTGSVLVDPEGARRDG</sequence>
<evidence type="ECO:0000313" key="10">
    <source>
        <dbReference type="Proteomes" id="UP000465622"/>
    </source>
</evidence>
<comment type="similarity">
    <text evidence="1 3">Belongs to the GcvT family.</text>
</comment>
<dbReference type="PRINTS" id="PR00411">
    <property type="entry name" value="PNDRDTASEI"/>
</dbReference>
<dbReference type="InterPro" id="IPR027266">
    <property type="entry name" value="TrmE/GcvT-like"/>
</dbReference>
<dbReference type="InterPro" id="IPR042204">
    <property type="entry name" value="2Fe-2S-bd_N"/>
</dbReference>
<dbReference type="SUPFAM" id="SSF51905">
    <property type="entry name" value="FAD/NAD(P)-binding domain"/>
    <property type="match status" value="1"/>
</dbReference>
<dbReference type="InterPro" id="IPR006277">
    <property type="entry name" value="Sarcosine_oxidase_asu"/>
</dbReference>
<feature type="domain" description="SoxA A3" evidence="7">
    <location>
        <begin position="465"/>
        <end position="548"/>
    </location>
</feature>
<evidence type="ECO:0000259" key="4">
    <source>
        <dbReference type="Pfam" id="PF01571"/>
    </source>
</evidence>
<comment type="cofactor">
    <cofactor evidence="3">
        <name>NAD(+)</name>
        <dbReference type="ChEBI" id="CHEBI:57540"/>
    </cofactor>
    <text evidence="3">Binds 1 NAD(+) per subunit.</text>
</comment>
<dbReference type="Gene3D" id="3.50.50.60">
    <property type="entry name" value="FAD/NAD(P)-binding domain"/>
    <property type="match status" value="1"/>
</dbReference>
<dbReference type="EMBL" id="AP022567">
    <property type="protein sequence ID" value="BBX35808.1"/>
    <property type="molecule type" value="Genomic_DNA"/>
</dbReference>